<proteinExistence type="predicted"/>
<keyword evidence="2" id="KW-1185">Reference proteome</keyword>
<dbReference type="Proteomes" id="UP000596742">
    <property type="component" value="Unassembled WGS sequence"/>
</dbReference>
<protein>
    <submittedName>
        <fullName evidence="1">Uncharacterized protein</fullName>
    </submittedName>
</protein>
<dbReference type="AlphaFoldDB" id="A0A8B6BUN7"/>
<comment type="caution">
    <text evidence="1">The sequence shown here is derived from an EMBL/GenBank/DDBJ whole genome shotgun (WGS) entry which is preliminary data.</text>
</comment>
<dbReference type="OrthoDB" id="3066195at2759"/>
<name>A0A8B6BUN7_MYTGA</name>
<dbReference type="EMBL" id="UYJE01000761">
    <property type="protein sequence ID" value="VDH96099.1"/>
    <property type="molecule type" value="Genomic_DNA"/>
</dbReference>
<evidence type="ECO:0000313" key="2">
    <source>
        <dbReference type="Proteomes" id="UP000596742"/>
    </source>
</evidence>
<reference evidence="1" key="1">
    <citation type="submission" date="2018-11" db="EMBL/GenBank/DDBJ databases">
        <authorList>
            <person name="Alioto T."/>
            <person name="Alioto T."/>
        </authorList>
    </citation>
    <scope>NUCLEOTIDE SEQUENCE</scope>
</reference>
<accession>A0A8B6BUN7</accession>
<sequence length="130" mass="14876">MKKGFLIGILSFSGFTEPSCSFWTESPKNSCMTGESPIAKSAMKLNKIPEDKTTLSFIDMEARRLKTEQERLGVEKQRLAMESERLDIKRQRFNIDQQKHQLYSAQMNINLAQMGVQVLDQQTLSTPDDD</sequence>
<gene>
    <name evidence="1" type="ORF">MGAL_10B068704</name>
</gene>
<evidence type="ECO:0000313" key="1">
    <source>
        <dbReference type="EMBL" id="VDH96099.1"/>
    </source>
</evidence>
<organism evidence="1 2">
    <name type="scientific">Mytilus galloprovincialis</name>
    <name type="common">Mediterranean mussel</name>
    <dbReference type="NCBI Taxonomy" id="29158"/>
    <lineage>
        <taxon>Eukaryota</taxon>
        <taxon>Metazoa</taxon>
        <taxon>Spiralia</taxon>
        <taxon>Lophotrochozoa</taxon>
        <taxon>Mollusca</taxon>
        <taxon>Bivalvia</taxon>
        <taxon>Autobranchia</taxon>
        <taxon>Pteriomorphia</taxon>
        <taxon>Mytilida</taxon>
        <taxon>Mytiloidea</taxon>
        <taxon>Mytilidae</taxon>
        <taxon>Mytilinae</taxon>
        <taxon>Mytilus</taxon>
    </lineage>
</organism>